<feature type="domain" description="RNA polymerase sigma factor 70 region 4 type 2" evidence="8">
    <location>
        <begin position="122"/>
        <end position="173"/>
    </location>
</feature>
<dbReference type="Proteomes" id="UP000287243">
    <property type="component" value="Chromosome"/>
</dbReference>
<evidence type="ECO:0000313" key="9">
    <source>
        <dbReference type="EMBL" id="QAT17600.1"/>
    </source>
</evidence>
<dbReference type="GO" id="GO:0016987">
    <property type="term" value="F:sigma factor activity"/>
    <property type="evidence" value="ECO:0007669"/>
    <property type="project" value="UniProtKB-KW"/>
</dbReference>
<dbReference type="NCBIfam" id="TIGR02937">
    <property type="entry name" value="sigma70-ECF"/>
    <property type="match status" value="1"/>
</dbReference>
<dbReference type="InterPro" id="IPR036388">
    <property type="entry name" value="WH-like_DNA-bd_sf"/>
</dbReference>
<dbReference type="InterPro" id="IPR000838">
    <property type="entry name" value="RNA_pol_sigma70_ECF_CS"/>
</dbReference>
<feature type="domain" description="RNA polymerase sigma-70 region 2" evidence="7">
    <location>
        <begin position="22"/>
        <end position="88"/>
    </location>
</feature>
<dbReference type="KEGG" id="vai:BU251_07660"/>
<dbReference type="InterPro" id="IPR013324">
    <property type="entry name" value="RNA_pol_sigma_r3/r4-like"/>
</dbReference>
<protein>
    <recommendedName>
        <fullName evidence="6">RNA polymerase sigma factor</fullName>
    </recommendedName>
</protein>
<keyword evidence="3 6" id="KW-0731">Sigma factor</keyword>
<dbReference type="PANTHER" id="PTHR43133">
    <property type="entry name" value="RNA POLYMERASE ECF-TYPE SIGMA FACTO"/>
    <property type="match status" value="1"/>
</dbReference>
<evidence type="ECO:0000259" key="8">
    <source>
        <dbReference type="Pfam" id="PF08281"/>
    </source>
</evidence>
<evidence type="ECO:0000313" key="10">
    <source>
        <dbReference type="Proteomes" id="UP000287243"/>
    </source>
</evidence>
<dbReference type="InterPro" id="IPR013325">
    <property type="entry name" value="RNA_pol_sigma_r2"/>
</dbReference>
<evidence type="ECO:0000256" key="6">
    <source>
        <dbReference type="RuleBase" id="RU000716"/>
    </source>
</evidence>
<dbReference type="InterPro" id="IPR007627">
    <property type="entry name" value="RNA_pol_sigma70_r2"/>
</dbReference>
<dbReference type="InterPro" id="IPR039425">
    <property type="entry name" value="RNA_pol_sigma-70-like"/>
</dbReference>
<gene>
    <name evidence="9" type="ORF">BU251_07660</name>
</gene>
<keyword evidence="10" id="KW-1185">Reference proteome</keyword>
<name>A0A410P612_VELA1</name>
<evidence type="ECO:0000256" key="1">
    <source>
        <dbReference type="ARBA" id="ARBA00010641"/>
    </source>
</evidence>
<dbReference type="PROSITE" id="PS01063">
    <property type="entry name" value="SIGMA70_ECF"/>
    <property type="match status" value="1"/>
</dbReference>
<dbReference type="CDD" id="cd06171">
    <property type="entry name" value="Sigma70_r4"/>
    <property type="match status" value="1"/>
</dbReference>
<dbReference type="AlphaFoldDB" id="A0A410P612"/>
<reference evidence="9 10" key="1">
    <citation type="submission" date="2017-01" db="EMBL/GenBank/DDBJ databases">
        <title>First insights into the biology of 'candidatus Vampirococcus archaeovorus'.</title>
        <authorList>
            <person name="Kizina J."/>
            <person name="Jordan S."/>
            <person name="Stueber K."/>
            <person name="Reinhardt R."/>
            <person name="Harder J."/>
        </authorList>
    </citation>
    <scope>NUCLEOTIDE SEQUENCE [LARGE SCALE GENOMIC DNA]</scope>
    <source>
        <strain evidence="9 10">LiM</strain>
    </source>
</reference>
<keyword evidence="5 6" id="KW-0804">Transcription</keyword>
<dbReference type="Pfam" id="PF08281">
    <property type="entry name" value="Sigma70_r4_2"/>
    <property type="match status" value="1"/>
</dbReference>
<proteinExistence type="inferred from homology"/>
<keyword evidence="2 6" id="KW-0805">Transcription regulation</keyword>
<dbReference type="Gene3D" id="1.10.1740.10">
    <property type="match status" value="1"/>
</dbReference>
<organism evidence="9 10">
    <name type="scientific">Velamenicoccus archaeovorus</name>
    <dbReference type="NCBI Taxonomy" id="1930593"/>
    <lineage>
        <taxon>Bacteria</taxon>
        <taxon>Pseudomonadati</taxon>
        <taxon>Candidatus Omnitrophota</taxon>
        <taxon>Candidatus Velamenicoccus</taxon>
    </lineage>
</organism>
<evidence type="ECO:0000256" key="5">
    <source>
        <dbReference type="ARBA" id="ARBA00023163"/>
    </source>
</evidence>
<dbReference type="GO" id="GO:0003677">
    <property type="term" value="F:DNA binding"/>
    <property type="evidence" value="ECO:0007669"/>
    <property type="project" value="UniProtKB-KW"/>
</dbReference>
<dbReference type="Pfam" id="PF04542">
    <property type="entry name" value="Sigma70_r2"/>
    <property type="match status" value="1"/>
</dbReference>
<keyword evidence="4 6" id="KW-0238">DNA-binding</keyword>
<dbReference type="RefSeq" id="WP_128700502.1">
    <property type="nucleotide sequence ID" value="NZ_CP019384.1"/>
</dbReference>
<dbReference type="EMBL" id="CP019384">
    <property type="protein sequence ID" value="QAT17600.1"/>
    <property type="molecule type" value="Genomic_DNA"/>
</dbReference>
<comment type="similarity">
    <text evidence="1 6">Belongs to the sigma-70 factor family. ECF subfamily.</text>
</comment>
<evidence type="ECO:0000256" key="2">
    <source>
        <dbReference type="ARBA" id="ARBA00023015"/>
    </source>
</evidence>
<evidence type="ECO:0000259" key="7">
    <source>
        <dbReference type="Pfam" id="PF04542"/>
    </source>
</evidence>
<dbReference type="SUPFAM" id="SSF88946">
    <property type="entry name" value="Sigma2 domain of RNA polymerase sigma factors"/>
    <property type="match status" value="1"/>
</dbReference>
<dbReference type="InterPro" id="IPR013249">
    <property type="entry name" value="RNA_pol_sigma70_r4_t2"/>
</dbReference>
<dbReference type="GO" id="GO:0006352">
    <property type="term" value="P:DNA-templated transcription initiation"/>
    <property type="evidence" value="ECO:0007669"/>
    <property type="project" value="InterPro"/>
</dbReference>
<dbReference type="PANTHER" id="PTHR43133:SF8">
    <property type="entry name" value="RNA POLYMERASE SIGMA FACTOR HI_1459-RELATED"/>
    <property type="match status" value="1"/>
</dbReference>
<dbReference type="OrthoDB" id="9785675at2"/>
<sequence length="185" mass="21368">MKEDAFYIEQFLGGEEKAFEAIVRKYQNRVLNIVFSLIGKDRESEDIAQEAFLKAYRGLKGFRRRCSFSTWLYRIVLNTTYDFLRKRRDVVTEEEALGQSVDARGGHNDVLFVLLMKERDVLIQKALGKVPLAYRSAVVLKDIEGLSYAEISKILSCRIGTVESRIYRARQLLKKELMKFGGDVI</sequence>
<evidence type="ECO:0000256" key="3">
    <source>
        <dbReference type="ARBA" id="ARBA00023082"/>
    </source>
</evidence>
<dbReference type="InterPro" id="IPR014284">
    <property type="entry name" value="RNA_pol_sigma-70_dom"/>
</dbReference>
<evidence type="ECO:0000256" key="4">
    <source>
        <dbReference type="ARBA" id="ARBA00023125"/>
    </source>
</evidence>
<dbReference type="Gene3D" id="1.10.10.10">
    <property type="entry name" value="Winged helix-like DNA-binding domain superfamily/Winged helix DNA-binding domain"/>
    <property type="match status" value="1"/>
</dbReference>
<dbReference type="SUPFAM" id="SSF88659">
    <property type="entry name" value="Sigma3 and sigma4 domains of RNA polymerase sigma factors"/>
    <property type="match status" value="1"/>
</dbReference>
<accession>A0A410P612</accession>